<organism evidence="1">
    <name type="scientific">hydrothermal vent metagenome</name>
    <dbReference type="NCBI Taxonomy" id="652676"/>
    <lineage>
        <taxon>unclassified sequences</taxon>
        <taxon>metagenomes</taxon>
        <taxon>ecological metagenomes</taxon>
    </lineage>
</organism>
<proteinExistence type="predicted"/>
<dbReference type="EMBL" id="FPHQ01000318">
    <property type="protein sequence ID" value="SFV78194.1"/>
    <property type="molecule type" value="Genomic_DNA"/>
</dbReference>
<gene>
    <name evidence="1" type="ORF">MNB_SUP05-10-887</name>
</gene>
<evidence type="ECO:0000313" key="1">
    <source>
        <dbReference type="EMBL" id="SFV78194.1"/>
    </source>
</evidence>
<reference evidence="1" key="1">
    <citation type="submission" date="2016-10" db="EMBL/GenBank/DDBJ databases">
        <authorList>
            <person name="de Groot N.N."/>
        </authorList>
    </citation>
    <scope>NUCLEOTIDE SEQUENCE</scope>
</reference>
<sequence>MSDYIKKFQGRFVGIMQWDDCNALLEKLIAKPQDWFLYNTLEKVPKDVCPEDFFISELTSIKKIITDEHQERYCGIVYVDDVEAPSFVKIFHPNNLGKSCGSSEHPPIPQWLLSKIKPVDVIKEFGPPEEKSGFISKFLKL</sequence>
<accession>A0A1W1DC83</accession>
<dbReference type="AlphaFoldDB" id="A0A1W1DC83"/>
<name>A0A1W1DC83_9ZZZZ</name>
<protein>
    <submittedName>
        <fullName evidence="1">Uncharacterized protein</fullName>
    </submittedName>
</protein>